<name>A0A1I5F649_9RHOB</name>
<comment type="similarity">
    <text evidence="3">Belongs to the glycosyl hydrolase 26 family.</text>
</comment>
<evidence type="ECO:0000256" key="4">
    <source>
        <dbReference type="SAM" id="MobiDB-lite"/>
    </source>
</evidence>
<evidence type="ECO:0000256" key="1">
    <source>
        <dbReference type="ARBA" id="ARBA00022801"/>
    </source>
</evidence>
<evidence type="ECO:0000313" key="7">
    <source>
        <dbReference type="Proteomes" id="UP000198599"/>
    </source>
</evidence>
<dbReference type="Gene3D" id="3.20.20.80">
    <property type="entry name" value="Glycosidases"/>
    <property type="match status" value="1"/>
</dbReference>
<proteinExistence type="inferred from homology"/>
<gene>
    <name evidence="6" type="ORF">SAMN04487859_11888</name>
</gene>
<evidence type="ECO:0000256" key="2">
    <source>
        <dbReference type="ARBA" id="ARBA00023295"/>
    </source>
</evidence>
<dbReference type="PROSITE" id="PS51764">
    <property type="entry name" value="GH26"/>
    <property type="match status" value="1"/>
</dbReference>
<dbReference type="EMBL" id="FOVP01000018">
    <property type="protein sequence ID" value="SFO19086.1"/>
    <property type="molecule type" value="Genomic_DNA"/>
</dbReference>
<feature type="active site" description="Nucleophile" evidence="3">
    <location>
        <position position="358"/>
    </location>
</feature>
<accession>A0A1I5F649</accession>
<dbReference type="OrthoDB" id="9816550at2"/>
<dbReference type="GO" id="GO:0004553">
    <property type="term" value="F:hydrolase activity, hydrolyzing O-glycosyl compounds"/>
    <property type="evidence" value="ECO:0007669"/>
    <property type="project" value="InterPro"/>
</dbReference>
<dbReference type="AlphaFoldDB" id="A0A1I5F649"/>
<feature type="region of interest" description="Disordered" evidence="4">
    <location>
        <begin position="545"/>
        <end position="566"/>
    </location>
</feature>
<protein>
    <recommendedName>
        <fullName evidence="5">GH26 domain-containing protein</fullName>
    </recommendedName>
</protein>
<feature type="domain" description="GH26" evidence="5">
    <location>
        <begin position="26"/>
        <end position="444"/>
    </location>
</feature>
<dbReference type="Proteomes" id="UP000198599">
    <property type="component" value="Unassembled WGS sequence"/>
</dbReference>
<keyword evidence="2 3" id="KW-0326">Glycosidase</keyword>
<keyword evidence="7" id="KW-1185">Reference proteome</keyword>
<evidence type="ECO:0000256" key="3">
    <source>
        <dbReference type="PROSITE-ProRule" id="PRU01100"/>
    </source>
</evidence>
<evidence type="ECO:0000313" key="6">
    <source>
        <dbReference type="EMBL" id="SFO19086.1"/>
    </source>
</evidence>
<sequence length="566" mass="61940">MTKPWLGAQEVLYQSLLWHLKVPHDYASQVAANRLVFPGESMVNISNPPTTHSAVDLGGYVDSWITDMECATSLRPKLYGFDYGRVADVVEVSIGMVDGVERFDKRLITTLPQAQRAGTPSIPSEKAMMKDLMLSAYALGGEICLSYHMLNPFITPAETSAGAGPLKYHTGQSNTHLGSGQFQAEFAAQSATVDRSGREMGQFVNDLLSHPMATGKDIYIRLFHEPNISYFWWGEANGATSGPYMDNFIFLWNFMVAAVQNAVDQDKRSRLKFVFCINGKPSVNALEGDLDRYFPTGGANATYTTFLNSIAVLGLDYYEDWQKDPSASLLTDQYARVVAKAAAINTRFGLSWAHALSEVSIRSVAPGQASIGKLYGAFGNSAAWPAGQRSFFKDKVFDLAKQSSPKWVMFWVNRLGNSALSAITPSTSGGASLRYGQTDVFTEGTAEFYYPMLPAEPFYVETYKDGEVDTAGVQQKTFVKVAAANPDLLDQIPGATANGTRTPNGEAYNDAVVDFFTLVPRYIRSWNASGVLAVEAFQRGTLSRPIFSQSPVPPDPNAPDIIFDTL</sequence>
<feature type="active site" description="Proton donor" evidence="3">
    <location>
        <position position="225"/>
    </location>
</feature>
<dbReference type="SUPFAM" id="SSF51445">
    <property type="entry name" value="(Trans)glycosidases"/>
    <property type="match status" value="1"/>
</dbReference>
<dbReference type="RefSeq" id="WP_143076357.1">
    <property type="nucleotide sequence ID" value="NZ_FOVP01000018.1"/>
</dbReference>
<evidence type="ECO:0000259" key="5">
    <source>
        <dbReference type="PROSITE" id="PS51764"/>
    </source>
</evidence>
<organism evidence="6 7">
    <name type="scientific">Roseovarius lutimaris</name>
    <dbReference type="NCBI Taxonomy" id="1005928"/>
    <lineage>
        <taxon>Bacteria</taxon>
        <taxon>Pseudomonadati</taxon>
        <taxon>Pseudomonadota</taxon>
        <taxon>Alphaproteobacteria</taxon>
        <taxon>Rhodobacterales</taxon>
        <taxon>Roseobacteraceae</taxon>
        <taxon>Roseovarius</taxon>
    </lineage>
</organism>
<dbReference type="InterPro" id="IPR017853">
    <property type="entry name" value="GH"/>
</dbReference>
<keyword evidence="1 3" id="KW-0378">Hydrolase</keyword>
<dbReference type="InterPro" id="IPR022790">
    <property type="entry name" value="GH26_dom"/>
</dbReference>
<reference evidence="7" key="1">
    <citation type="submission" date="2016-10" db="EMBL/GenBank/DDBJ databases">
        <authorList>
            <person name="Varghese N."/>
            <person name="Submissions S."/>
        </authorList>
    </citation>
    <scope>NUCLEOTIDE SEQUENCE [LARGE SCALE GENOMIC DNA]</scope>
    <source>
        <strain evidence="7">DSM 28463</strain>
    </source>
</reference>